<dbReference type="AlphaFoldDB" id="A0A9P6XS11"/>
<dbReference type="GO" id="GO:0016810">
    <property type="term" value="F:hydrolase activity, acting on carbon-nitrogen (but not peptide) bonds"/>
    <property type="evidence" value="ECO:0007669"/>
    <property type="project" value="InterPro"/>
</dbReference>
<protein>
    <recommendedName>
        <fullName evidence="5">Amidohydrolase 3 domain-containing protein</fullName>
    </recommendedName>
</protein>
<dbReference type="SUPFAM" id="SSF51338">
    <property type="entry name" value="Composite domain of metallo-dependent hydrolases"/>
    <property type="match status" value="1"/>
</dbReference>
<evidence type="ECO:0000313" key="4">
    <source>
        <dbReference type="Proteomes" id="UP000740926"/>
    </source>
</evidence>
<proteinExistence type="predicted"/>
<accession>A0A9P6XS11</accession>
<keyword evidence="2" id="KW-0472">Membrane</keyword>
<evidence type="ECO:0000256" key="1">
    <source>
        <dbReference type="SAM" id="MobiDB-lite"/>
    </source>
</evidence>
<evidence type="ECO:0000256" key="2">
    <source>
        <dbReference type="SAM" id="Phobius"/>
    </source>
</evidence>
<keyword evidence="2" id="KW-0812">Transmembrane</keyword>
<name>A0A9P6XS11_9FUNG</name>
<comment type="caution">
    <text evidence="3">The sequence shown here is derived from an EMBL/GenBank/DDBJ whole genome shotgun (WGS) entry which is preliminary data.</text>
</comment>
<dbReference type="EMBL" id="JAANIU010011105">
    <property type="protein sequence ID" value="KAG1531277.1"/>
    <property type="molecule type" value="Genomic_DNA"/>
</dbReference>
<dbReference type="Proteomes" id="UP000740926">
    <property type="component" value="Unassembled WGS sequence"/>
</dbReference>
<reference evidence="3 4" key="1">
    <citation type="journal article" date="2020" name="Microb. Genom.">
        <title>Genetic diversity of clinical and environmental Mucorales isolates obtained from an investigation of mucormycosis cases among solid organ transplant recipients.</title>
        <authorList>
            <person name="Nguyen M.H."/>
            <person name="Kaul D."/>
            <person name="Muto C."/>
            <person name="Cheng S.J."/>
            <person name="Richter R.A."/>
            <person name="Bruno V.M."/>
            <person name="Liu G."/>
            <person name="Beyhan S."/>
            <person name="Sundermann A.J."/>
            <person name="Mounaud S."/>
            <person name="Pasculle A.W."/>
            <person name="Nierman W.C."/>
            <person name="Driscoll E."/>
            <person name="Cumbie R."/>
            <person name="Clancy C.J."/>
            <person name="Dupont C.L."/>
        </authorList>
    </citation>
    <scope>NUCLEOTIDE SEQUENCE [LARGE SCALE GENOMIC DNA]</scope>
    <source>
        <strain evidence="3 4">GL24</strain>
    </source>
</reference>
<evidence type="ECO:0000313" key="3">
    <source>
        <dbReference type="EMBL" id="KAG1531277.1"/>
    </source>
</evidence>
<dbReference type="Gene3D" id="2.30.40.10">
    <property type="entry name" value="Urease, subunit C, domain 1"/>
    <property type="match status" value="1"/>
</dbReference>
<keyword evidence="2" id="KW-1133">Transmembrane helix</keyword>
<keyword evidence="4" id="KW-1185">Reference proteome</keyword>
<organism evidence="3 4">
    <name type="scientific">Rhizopus delemar</name>
    <dbReference type="NCBI Taxonomy" id="936053"/>
    <lineage>
        <taxon>Eukaryota</taxon>
        <taxon>Fungi</taxon>
        <taxon>Fungi incertae sedis</taxon>
        <taxon>Mucoromycota</taxon>
        <taxon>Mucoromycotina</taxon>
        <taxon>Mucoromycetes</taxon>
        <taxon>Mucorales</taxon>
        <taxon>Mucorineae</taxon>
        <taxon>Rhizopodaceae</taxon>
        <taxon>Rhizopus</taxon>
    </lineage>
</organism>
<dbReference type="InterPro" id="IPR011059">
    <property type="entry name" value="Metal-dep_hydrolase_composite"/>
</dbReference>
<feature type="transmembrane region" description="Helical" evidence="2">
    <location>
        <begin position="12"/>
        <end position="33"/>
    </location>
</feature>
<feature type="compositionally biased region" description="Low complexity" evidence="1">
    <location>
        <begin position="78"/>
        <end position="88"/>
    </location>
</feature>
<evidence type="ECO:0008006" key="5">
    <source>
        <dbReference type="Google" id="ProtNLM"/>
    </source>
</evidence>
<gene>
    <name evidence="3" type="ORF">G6F50_016789</name>
</gene>
<sequence length="121" mass="12666">MSHDPLDHGRRNVVLGGSAAMALGLAGRAGAAFDSPSKERRMSTLVIRNARITTLDPQQPHAQALAVQEGRIVAVGRPAPVARPQRQPHAPDPRRPELQPGTALGWPACAGRCDGDAEGTG</sequence>
<feature type="region of interest" description="Disordered" evidence="1">
    <location>
        <begin position="78"/>
        <end position="121"/>
    </location>
</feature>